<dbReference type="SUPFAM" id="SSF51445">
    <property type="entry name" value="(Trans)glycosidases"/>
    <property type="match status" value="1"/>
</dbReference>
<dbReference type="GO" id="GO:0016787">
    <property type="term" value="F:hydrolase activity"/>
    <property type="evidence" value="ECO:0007669"/>
    <property type="project" value="UniProtKB-KW"/>
</dbReference>
<evidence type="ECO:0000313" key="4">
    <source>
        <dbReference type="EMBL" id="MFC6036026.1"/>
    </source>
</evidence>
<dbReference type="EMBL" id="JBHPON010000002">
    <property type="protein sequence ID" value="MFC6036026.1"/>
    <property type="molecule type" value="Genomic_DNA"/>
</dbReference>
<organism evidence="4 5">
    <name type="scientific">Hyphococcus aureus</name>
    <dbReference type="NCBI Taxonomy" id="2666033"/>
    <lineage>
        <taxon>Bacteria</taxon>
        <taxon>Pseudomonadati</taxon>
        <taxon>Pseudomonadota</taxon>
        <taxon>Alphaproteobacteria</taxon>
        <taxon>Parvularculales</taxon>
        <taxon>Parvularculaceae</taxon>
        <taxon>Hyphococcus</taxon>
    </lineage>
</organism>
<comment type="caution">
    <text evidence="4">The sequence shown here is derived from an EMBL/GenBank/DDBJ whole genome shotgun (WGS) entry which is preliminary data.</text>
</comment>
<keyword evidence="5" id="KW-1185">Reference proteome</keyword>
<feature type="domain" description="Tip attachment protein J" evidence="2">
    <location>
        <begin position="778"/>
        <end position="940"/>
    </location>
</feature>
<dbReference type="Pfam" id="PF13550">
    <property type="entry name" value="Phage-tail_3"/>
    <property type="match status" value="1"/>
</dbReference>
<sequence>MAQLLLTAAQGAAGAVAKGGIGAFLARTVATTAASYAAGYADRLIFGPRKRKVEGPRLDSFQLQASQEGAPVLRVFGRARVAGQLIWAANFKETSSQTTESSGGKGGRPAAQTTYTEYLYSISFAVGLCEGEIDRVGRVWADGKPFDVSKHNVRVYRGTESQTPDALILATQGTGAAPGFRGLAYIVFEDLPLKDFGNRIPQLSFEIEKSLKTVEPYALENKLTAVSLIPGSGEFVYGTTGVNRVIEEGVTASENIHNTAGVTDFRASIDALIDAAPNLEHVSLVSAWFGNSLNAASCTIRPGVETTDKETAPYEWKAGGVTRSAAHLISTHDGGAAYGGTPADKNIVETIQSLNAKGLKVMFHPFILMDASGYPWRGRIDAGAADKTAGATSAIASFFGTASAAHFSIANGEVVYAGPAEWSFRRFILHYAKLCALAGGVDAFLLGSELRGVTTTRDNADNYPAVTQMISLAAEVRAILGPSTKISYAADWSEYFGHQPADGSGDVFFHLDSLWANGNIDFIGVDNYMPAADWRDGYAHTDALAGAKSQYDLQYLQDNIGGGEGYDWHYASDADRAAQTRTAITDGAYGEHWVFRNKDFLNWWSNAHYNRPGGVKAGAPTAWVPQSKPIYFTETGCPAIDKGANQPNVFVDPKSTESATPHFSSGHRDDMAQRRFLEAQTRYWSKHANNPTSSVYGARMVDIDRRYVWAWDARPFPDFPARSDVWGDTPNWEKGHWLNGRLGRAPLDLLVTALAAEAGFTNVESGGLEGVATGYVVDRPMSAREMIDPLADVYQFDVVESGDILRFQPRSGAPVMILDTADLAERRDGAFTLTLAQETDLPAAFRLGFFDEQDGFASAVAEARDPGARPHREAGADIAAVMPASEAEARARSILADAWVMREGLSFALPPSAAALEPGDAIILNDLGAERLYRVTEIEDGFARDASLLRVAPAVYDAPLSTAAYAASGDINIYSAPIWALMDLPLLRSGDDPAAPWFAAFSDPWPGGAALYRSAGEGAPALAGLASSRAVMGRIKTALPPAGSGRRVYRHVDLRLAFGALSSKSEEDVFAGANLFAVEADNGGWEICQFETAELLENGRWRLSGLLRGQAGSEQQAMAGASVDARFVLLNSAVTQAAFSVNARGLSFVWQAGPEGDLPDTDNFTTKTLTMSARGLIPLSPVHLRAAWAGSDIRLSWIRRTREGGDSWEGEVPLSEYDERYRVTIYDGASPVRTVETTTSEYAYAAADILADFGSSDPGATLTFAVAQVSDAVGEGAEARRDIVLT</sequence>
<dbReference type="InterPro" id="IPR056490">
    <property type="entry name" value="Rcc01698_C"/>
</dbReference>
<name>A0ABW1KY56_9PROT</name>
<evidence type="ECO:0000259" key="2">
    <source>
        <dbReference type="Pfam" id="PF13550"/>
    </source>
</evidence>
<feature type="domain" description="GTA TIM-barrel-like" evidence="1">
    <location>
        <begin position="422"/>
        <end position="720"/>
    </location>
</feature>
<dbReference type="CDD" id="cd19607">
    <property type="entry name" value="GTA_TIM-barrel-like"/>
    <property type="match status" value="1"/>
</dbReference>
<keyword evidence="4" id="KW-0378">Hydrolase</keyword>
<proteinExistence type="predicted"/>
<dbReference type="RefSeq" id="WP_379882746.1">
    <property type="nucleotide sequence ID" value="NZ_JBHPON010000002.1"/>
</dbReference>
<dbReference type="Pfam" id="PF13547">
    <property type="entry name" value="GTA_TIM"/>
    <property type="match status" value="1"/>
</dbReference>
<dbReference type="Gene3D" id="3.20.20.80">
    <property type="entry name" value="Glycosidases"/>
    <property type="match status" value="1"/>
</dbReference>
<dbReference type="Proteomes" id="UP001596116">
    <property type="component" value="Unassembled WGS sequence"/>
</dbReference>
<evidence type="ECO:0000313" key="5">
    <source>
        <dbReference type="Proteomes" id="UP001596116"/>
    </source>
</evidence>
<protein>
    <submittedName>
        <fullName evidence="4">Glycoside hydrolase/phage tail family protein</fullName>
    </submittedName>
</protein>
<dbReference type="InterPro" id="IPR017853">
    <property type="entry name" value="GH"/>
</dbReference>
<feature type="domain" description="Rcc01698-like C-terminal" evidence="3">
    <location>
        <begin position="1030"/>
        <end position="1128"/>
    </location>
</feature>
<accession>A0ABW1KY56</accession>
<dbReference type="InterPro" id="IPR032876">
    <property type="entry name" value="J_dom"/>
</dbReference>
<dbReference type="Pfam" id="PF23666">
    <property type="entry name" value="Rcc01698_C"/>
    <property type="match status" value="1"/>
</dbReference>
<evidence type="ECO:0000259" key="1">
    <source>
        <dbReference type="Pfam" id="PF13547"/>
    </source>
</evidence>
<gene>
    <name evidence="4" type="ORF">ACFMB1_10755</name>
</gene>
<dbReference type="InterPro" id="IPR025195">
    <property type="entry name" value="GTA_TIM_dom"/>
</dbReference>
<evidence type="ECO:0000259" key="3">
    <source>
        <dbReference type="Pfam" id="PF23666"/>
    </source>
</evidence>
<reference evidence="4 5" key="1">
    <citation type="submission" date="2024-09" db="EMBL/GenBank/DDBJ databases">
        <authorList>
            <person name="Zhang Z.-H."/>
        </authorList>
    </citation>
    <scope>NUCLEOTIDE SEQUENCE [LARGE SCALE GENOMIC DNA]</scope>
    <source>
        <strain evidence="4 5">HHTR114</strain>
    </source>
</reference>